<accession>A0ABY7EBQ1</accession>
<dbReference type="InterPro" id="IPR043502">
    <property type="entry name" value="DNA/RNA_pol_sf"/>
</dbReference>
<organism evidence="1 2">
    <name type="scientific">Mya arenaria</name>
    <name type="common">Soft-shell clam</name>
    <dbReference type="NCBI Taxonomy" id="6604"/>
    <lineage>
        <taxon>Eukaryota</taxon>
        <taxon>Metazoa</taxon>
        <taxon>Spiralia</taxon>
        <taxon>Lophotrochozoa</taxon>
        <taxon>Mollusca</taxon>
        <taxon>Bivalvia</taxon>
        <taxon>Autobranchia</taxon>
        <taxon>Heteroconchia</taxon>
        <taxon>Euheterodonta</taxon>
        <taxon>Imparidentia</taxon>
        <taxon>Neoheterodontei</taxon>
        <taxon>Myida</taxon>
        <taxon>Myoidea</taxon>
        <taxon>Myidae</taxon>
        <taxon>Mya</taxon>
    </lineage>
</organism>
<dbReference type="SUPFAM" id="SSF56672">
    <property type="entry name" value="DNA/RNA polymerases"/>
    <property type="match status" value="1"/>
</dbReference>
<dbReference type="PANTHER" id="PTHR33050">
    <property type="entry name" value="REVERSE TRANSCRIPTASE DOMAIN-CONTAINING PROTEIN"/>
    <property type="match status" value="1"/>
</dbReference>
<dbReference type="EMBL" id="CP111016">
    <property type="protein sequence ID" value="WAR06222.1"/>
    <property type="molecule type" value="Genomic_DNA"/>
</dbReference>
<reference evidence="1" key="1">
    <citation type="submission" date="2022-11" db="EMBL/GenBank/DDBJ databases">
        <title>Centuries of genome instability and evolution in soft-shell clam transmissible cancer (bioRxiv).</title>
        <authorList>
            <person name="Hart S.F.M."/>
            <person name="Yonemitsu M.A."/>
            <person name="Giersch R.M."/>
            <person name="Beal B.F."/>
            <person name="Arriagada G."/>
            <person name="Davis B.W."/>
            <person name="Ostrander E.A."/>
            <person name="Goff S.P."/>
            <person name="Metzger M.J."/>
        </authorList>
    </citation>
    <scope>NUCLEOTIDE SEQUENCE</scope>
    <source>
        <strain evidence="1">MELC-2E11</strain>
        <tissue evidence="1">Siphon/mantle</tissue>
    </source>
</reference>
<name>A0ABY7EBQ1_MYAAR</name>
<sequence length="140" mass="16626">YTYVKTTYSKKEHNKFHLIHDLSFPKGHSINDSKENEFTQWLNRHALRANSNIENAFRLIPIHPDDRFLLGFSWIIQGQNHYFQDDCLAMGLSMSCQLFTCFIQIWSEKMKNHKFMFYSDNSATVEVIKKKTARDPQMMV</sequence>
<protein>
    <recommendedName>
        <fullName evidence="3">Reverse transcriptase</fullName>
    </recommendedName>
</protein>
<keyword evidence="2" id="KW-1185">Reference proteome</keyword>
<dbReference type="PANTHER" id="PTHR33050:SF8">
    <property type="entry name" value="REVERSE TRANSCRIPTASE DOMAIN-CONTAINING PROTEIN"/>
    <property type="match status" value="1"/>
</dbReference>
<dbReference type="Proteomes" id="UP001164746">
    <property type="component" value="Chromosome 5"/>
</dbReference>
<proteinExistence type="predicted"/>
<evidence type="ECO:0000313" key="2">
    <source>
        <dbReference type="Proteomes" id="UP001164746"/>
    </source>
</evidence>
<evidence type="ECO:0008006" key="3">
    <source>
        <dbReference type="Google" id="ProtNLM"/>
    </source>
</evidence>
<gene>
    <name evidence="1" type="ORF">MAR_021591</name>
</gene>
<dbReference type="InterPro" id="IPR052055">
    <property type="entry name" value="Hepadnavirus_pol/RT"/>
</dbReference>
<evidence type="ECO:0000313" key="1">
    <source>
        <dbReference type="EMBL" id="WAR06222.1"/>
    </source>
</evidence>
<feature type="non-terminal residue" evidence="1">
    <location>
        <position position="1"/>
    </location>
</feature>